<feature type="transmembrane region" description="Helical" evidence="6">
    <location>
        <begin position="203"/>
        <end position="234"/>
    </location>
</feature>
<reference evidence="7" key="1">
    <citation type="submission" date="2013-04" db="EMBL/GenBank/DDBJ databases">
        <title>The Genome Sequence of Fonticula alba ATCC 38817.</title>
        <authorList>
            <consortium name="The Broad Institute Genomics Platform"/>
            <person name="Russ C."/>
            <person name="Cuomo C."/>
            <person name="Burger G."/>
            <person name="Gray M.W."/>
            <person name="Holland P.W.H."/>
            <person name="King N."/>
            <person name="Lang F.B.F."/>
            <person name="Roger A.J."/>
            <person name="Ruiz-Trillo I."/>
            <person name="Brown M."/>
            <person name="Walker B."/>
            <person name="Young S."/>
            <person name="Zeng Q."/>
            <person name="Gargeya S."/>
            <person name="Fitzgerald M."/>
            <person name="Haas B."/>
            <person name="Abouelleil A."/>
            <person name="Allen A.W."/>
            <person name="Alvarado L."/>
            <person name="Arachchi H.M."/>
            <person name="Berlin A.M."/>
            <person name="Chapman S.B."/>
            <person name="Gainer-Dewar J."/>
            <person name="Goldberg J."/>
            <person name="Griggs A."/>
            <person name="Gujja S."/>
            <person name="Hansen M."/>
            <person name="Howarth C."/>
            <person name="Imamovic A."/>
            <person name="Ireland A."/>
            <person name="Larimer J."/>
            <person name="McCowan C."/>
            <person name="Murphy C."/>
            <person name="Pearson M."/>
            <person name="Poon T.W."/>
            <person name="Priest M."/>
            <person name="Roberts A."/>
            <person name="Saif S."/>
            <person name="Shea T."/>
            <person name="Sisk P."/>
            <person name="Sykes S."/>
            <person name="Wortman J."/>
            <person name="Nusbaum C."/>
            <person name="Birren B."/>
        </authorList>
    </citation>
    <scope>NUCLEOTIDE SEQUENCE [LARGE SCALE GENOMIC DNA]</scope>
    <source>
        <strain evidence="7">ATCC 38817</strain>
    </source>
</reference>
<evidence type="ECO:0000256" key="2">
    <source>
        <dbReference type="ARBA" id="ARBA00022692"/>
    </source>
</evidence>
<accession>A0A058Z6B3</accession>
<dbReference type="InterPro" id="IPR006876">
    <property type="entry name" value="LMBR1-like_membr_prot"/>
</dbReference>
<feature type="transmembrane region" description="Helical" evidence="6">
    <location>
        <begin position="141"/>
        <end position="160"/>
    </location>
</feature>
<keyword evidence="3 6" id="KW-1133">Transmembrane helix</keyword>
<feature type="transmembrane region" description="Helical" evidence="6">
    <location>
        <begin position="476"/>
        <end position="497"/>
    </location>
</feature>
<comment type="subcellular location">
    <subcellularLocation>
        <location evidence="1">Membrane</location>
        <topology evidence="1">Multi-pass membrane protein</topology>
    </subcellularLocation>
</comment>
<proteinExistence type="predicted"/>
<evidence type="ECO:0000256" key="4">
    <source>
        <dbReference type="ARBA" id="ARBA00023136"/>
    </source>
</evidence>
<evidence type="ECO:0000256" key="3">
    <source>
        <dbReference type="ARBA" id="ARBA00022989"/>
    </source>
</evidence>
<dbReference type="GeneID" id="20528026"/>
<dbReference type="PANTHER" id="PTHR31652">
    <property type="entry name" value="LIMR FAMILY PROTEIN DDB_G0283707-RELATED"/>
    <property type="match status" value="1"/>
</dbReference>
<dbReference type="OMA" id="KSAMCWV"/>
<evidence type="ECO:0000313" key="7">
    <source>
        <dbReference type="EMBL" id="KCV69829.1"/>
    </source>
</evidence>
<dbReference type="eggNOG" id="ENOG502QPKQ">
    <property type="taxonomic scope" value="Eukaryota"/>
</dbReference>
<dbReference type="Proteomes" id="UP000030693">
    <property type="component" value="Unassembled WGS sequence"/>
</dbReference>
<feature type="transmembrane region" description="Helical" evidence="6">
    <location>
        <begin position="6"/>
        <end position="29"/>
    </location>
</feature>
<evidence type="ECO:0000313" key="8">
    <source>
        <dbReference type="Proteomes" id="UP000030693"/>
    </source>
</evidence>
<feature type="transmembrane region" description="Helical" evidence="6">
    <location>
        <begin position="41"/>
        <end position="61"/>
    </location>
</feature>
<keyword evidence="2 6" id="KW-0812">Transmembrane</keyword>
<protein>
    <recommendedName>
        <fullName evidence="9">LMBR1-like membrane protein</fullName>
    </recommendedName>
</protein>
<gene>
    <name evidence="7" type="ORF">H696_03301</name>
</gene>
<organism evidence="7">
    <name type="scientific">Fonticula alba</name>
    <name type="common">Slime mold</name>
    <dbReference type="NCBI Taxonomy" id="691883"/>
    <lineage>
        <taxon>Eukaryota</taxon>
        <taxon>Rotosphaerida</taxon>
        <taxon>Fonticulaceae</taxon>
        <taxon>Fonticula</taxon>
    </lineage>
</organism>
<dbReference type="Pfam" id="PF04791">
    <property type="entry name" value="LMBR1"/>
    <property type="match status" value="1"/>
</dbReference>
<feature type="transmembrane region" description="Helical" evidence="6">
    <location>
        <begin position="81"/>
        <end position="103"/>
    </location>
</feature>
<dbReference type="GO" id="GO:0016020">
    <property type="term" value="C:membrane"/>
    <property type="evidence" value="ECO:0007669"/>
    <property type="project" value="UniProtKB-SubCell"/>
</dbReference>
<feature type="transmembrane region" description="Helical" evidence="6">
    <location>
        <begin position="332"/>
        <end position="354"/>
    </location>
</feature>
<evidence type="ECO:0000256" key="6">
    <source>
        <dbReference type="SAM" id="Phobius"/>
    </source>
</evidence>
<evidence type="ECO:0000256" key="5">
    <source>
        <dbReference type="SAM" id="MobiDB-lite"/>
    </source>
</evidence>
<dbReference type="OrthoDB" id="73273at2759"/>
<evidence type="ECO:0008006" key="9">
    <source>
        <dbReference type="Google" id="ProtNLM"/>
    </source>
</evidence>
<keyword evidence="8" id="KW-1185">Reference proteome</keyword>
<dbReference type="PANTHER" id="PTHR31652:SF0">
    <property type="entry name" value="LIMR FAMILY PROTEIN DDB_G0283707-RELATED"/>
    <property type="match status" value="1"/>
</dbReference>
<keyword evidence="4 6" id="KW-0472">Membrane</keyword>
<sequence>MATAGDIVLTVVTGVFLLLIIVASIFGLAHLQDPLERKAAWFPKVVCIMAAVTSAVMILLLPLDVAGRKPVGTPPFIPVYLLTLIAYGLSLFLLAFLIPLAFLHYDALEEPEHDVDTVLKNASQGRSSAGASKQLFHALKWTLPFTLALVALVGGLYYAYGYSRLPTAFLESVGSTVAGRATCVAAGDCLAWTRFMYIRINPLLYGVAIVNLIGMVFLMLYGGVGLICLPLDLLRSFINRPRAMSISAVVDARARLYTRSQELTTEAQKLLAERDELRAKGGFLKNLTRSGALDSQSRRLAAKVFELEEQAHKLEIARSISEESVLVQFFKLALSIIGFIFSILWLLHLALYFAPVTFGMKPVSAFMNAVFAGLSKVPFLGPAFYAIFALHLLLCLAHGSVRLGRLSSILGAVHSIRPGRTLTSALLFHSWLLVAGAQAVSHAGARVFGSYARDTASGRIANTQLANLSGGVGHGFDALICLMGVMAVVTALLACILPARKRKKKVKLVSEKERARNRQKENNYEMRQRAGK</sequence>
<dbReference type="AlphaFoldDB" id="A0A058Z6B3"/>
<evidence type="ECO:0000256" key="1">
    <source>
        <dbReference type="ARBA" id="ARBA00004141"/>
    </source>
</evidence>
<feature type="region of interest" description="Disordered" evidence="5">
    <location>
        <begin position="508"/>
        <end position="532"/>
    </location>
</feature>
<dbReference type="EMBL" id="KB932205">
    <property type="protein sequence ID" value="KCV69829.1"/>
    <property type="molecule type" value="Genomic_DNA"/>
</dbReference>
<name>A0A058Z6B3_FONAL</name>
<dbReference type="RefSeq" id="XP_009495435.1">
    <property type="nucleotide sequence ID" value="XM_009497160.1"/>
</dbReference>
<feature type="transmembrane region" description="Helical" evidence="6">
    <location>
        <begin position="383"/>
        <end position="401"/>
    </location>
</feature>
<dbReference type="STRING" id="691883.A0A058Z6B3"/>